<evidence type="ECO:0000256" key="1">
    <source>
        <dbReference type="ARBA" id="ARBA00001962"/>
    </source>
</evidence>
<proteinExistence type="inferred from homology"/>
<dbReference type="InterPro" id="IPR026992">
    <property type="entry name" value="DIOX_N"/>
</dbReference>
<reference evidence="8 9" key="1">
    <citation type="journal article" date="2018" name="Nat. Genet.">
        <title>The Rosa genome provides new insights in the design of modern roses.</title>
        <authorList>
            <person name="Bendahmane M."/>
        </authorList>
    </citation>
    <scope>NUCLEOTIDE SEQUENCE [LARGE SCALE GENOMIC DNA]</scope>
    <source>
        <strain evidence="9">cv. Old Blush</strain>
    </source>
</reference>
<comment type="caution">
    <text evidence="8">The sequence shown here is derived from an EMBL/GenBank/DDBJ whole genome shotgun (WGS) entry which is preliminary data.</text>
</comment>
<evidence type="ECO:0000256" key="5">
    <source>
        <dbReference type="ARBA" id="ARBA00023004"/>
    </source>
</evidence>
<keyword evidence="9" id="KW-1185">Reference proteome</keyword>
<dbReference type="PANTHER" id="PTHR10209:SF776">
    <property type="entry name" value="2OG-FE(II) OXYGENASE FAMILY OXIDOREDUCTASE"/>
    <property type="match status" value="1"/>
</dbReference>
<gene>
    <name evidence="8" type="ORF">RchiOBHm_Chr4g0392211</name>
</gene>
<accession>A0A2P6QQR7</accession>
<keyword evidence="4 6" id="KW-0560">Oxidoreductase</keyword>
<evidence type="ECO:0000256" key="4">
    <source>
        <dbReference type="ARBA" id="ARBA00023002"/>
    </source>
</evidence>
<evidence type="ECO:0000313" key="9">
    <source>
        <dbReference type="Proteomes" id="UP000238479"/>
    </source>
</evidence>
<dbReference type="Gene3D" id="2.60.120.330">
    <property type="entry name" value="B-lactam Antibiotic, Isopenicillin N Synthase, Chain"/>
    <property type="match status" value="1"/>
</dbReference>
<dbReference type="GO" id="GO:0046872">
    <property type="term" value="F:metal ion binding"/>
    <property type="evidence" value="ECO:0007669"/>
    <property type="project" value="UniProtKB-KW"/>
</dbReference>
<dbReference type="SUPFAM" id="SSF51197">
    <property type="entry name" value="Clavaminate synthase-like"/>
    <property type="match status" value="1"/>
</dbReference>
<name>A0A2P6QQR7_ROSCH</name>
<dbReference type="PANTHER" id="PTHR10209">
    <property type="entry name" value="OXIDOREDUCTASE, 2OG-FE II OXYGENASE FAMILY PROTEIN"/>
    <property type="match status" value="1"/>
</dbReference>
<keyword evidence="3 6" id="KW-0479">Metal-binding</keyword>
<dbReference type="EC" id="1.14.11.20" evidence="8"/>
<dbReference type="EMBL" id="PDCK01000042">
    <property type="protein sequence ID" value="PRQ36498.1"/>
    <property type="molecule type" value="Genomic_DNA"/>
</dbReference>
<evidence type="ECO:0000256" key="2">
    <source>
        <dbReference type="ARBA" id="ARBA00008056"/>
    </source>
</evidence>
<dbReference type="Gramene" id="PRQ36498">
    <property type="protein sequence ID" value="PRQ36498"/>
    <property type="gene ID" value="RchiOBHm_Chr4g0392211"/>
</dbReference>
<evidence type="ECO:0000259" key="7">
    <source>
        <dbReference type="PROSITE" id="PS51471"/>
    </source>
</evidence>
<evidence type="ECO:0000313" key="8">
    <source>
        <dbReference type="EMBL" id="PRQ36498.1"/>
    </source>
</evidence>
<comment type="cofactor">
    <cofactor evidence="1">
        <name>Fe cation</name>
        <dbReference type="ChEBI" id="CHEBI:24875"/>
    </cofactor>
</comment>
<dbReference type="PROSITE" id="PS51471">
    <property type="entry name" value="FE2OG_OXY"/>
    <property type="match status" value="1"/>
</dbReference>
<dbReference type="GO" id="GO:0050590">
    <property type="term" value="F:desacetoxyvindoline 4-hydroxylase activity"/>
    <property type="evidence" value="ECO:0007669"/>
    <property type="project" value="UniProtKB-EC"/>
</dbReference>
<dbReference type="Pfam" id="PF14226">
    <property type="entry name" value="DIOX_N"/>
    <property type="match status" value="1"/>
</dbReference>
<evidence type="ECO:0000256" key="6">
    <source>
        <dbReference type="RuleBase" id="RU003682"/>
    </source>
</evidence>
<dbReference type="InterPro" id="IPR027443">
    <property type="entry name" value="IPNS-like_sf"/>
</dbReference>
<dbReference type="Pfam" id="PF03171">
    <property type="entry name" value="2OG-FeII_Oxy"/>
    <property type="match status" value="1"/>
</dbReference>
<feature type="domain" description="Fe2OG dioxygenase" evidence="7">
    <location>
        <begin position="212"/>
        <end position="313"/>
    </location>
</feature>
<dbReference type="InterPro" id="IPR044861">
    <property type="entry name" value="IPNS-like_FE2OG_OXY"/>
</dbReference>
<dbReference type="Proteomes" id="UP000238479">
    <property type="component" value="Chromosome 4"/>
</dbReference>
<dbReference type="FunFam" id="2.60.120.330:FF:000005">
    <property type="entry name" value="1-aminocyclopropane-1-carboxylate oxidase homolog 1"/>
    <property type="match status" value="1"/>
</dbReference>
<dbReference type="InterPro" id="IPR005123">
    <property type="entry name" value="Oxoglu/Fe-dep_dioxygenase_dom"/>
</dbReference>
<organism evidence="8 9">
    <name type="scientific">Rosa chinensis</name>
    <name type="common">China rose</name>
    <dbReference type="NCBI Taxonomy" id="74649"/>
    <lineage>
        <taxon>Eukaryota</taxon>
        <taxon>Viridiplantae</taxon>
        <taxon>Streptophyta</taxon>
        <taxon>Embryophyta</taxon>
        <taxon>Tracheophyta</taxon>
        <taxon>Spermatophyta</taxon>
        <taxon>Magnoliopsida</taxon>
        <taxon>eudicotyledons</taxon>
        <taxon>Gunneridae</taxon>
        <taxon>Pentapetalae</taxon>
        <taxon>rosids</taxon>
        <taxon>fabids</taxon>
        <taxon>Rosales</taxon>
        <taxon>Rosaceae</taxon>
        <taxon>Rosoideae</taxon>
        <taxon>Rosoideae incertae sedis</taxon>
        <taxon>Rosa</taxon>
    </lineage>
</organism>
<keyword evidence="5 6" id="KW-0408">Iron</keyword>
<comment type="similarity">
    <text evidence="2 6">Belongs to the iron/ascorbate-dependent oxidoreductase family.</text>
</comment>
<dbReference type="AlphaFoldDB" id="A0A2P6QQR7"/>
<protein>
    <submittedName>
        <fullName evidence="8">Putative deacetoxyvindoline 4-hydroxylase</fullName>
        <ecNumber evidence="8">1.14.11.20</ecNumber>
    </submittedName>
</protein>
<sequence>MVSENSSTNEERLQQLKAFDQSKAGVKGIVDAGVTKIPSIFLHSGDDHTSFSSSQPDQTQFRIPVVDLTGTEHKRAEVVDGVRRAAESVGFFQVVNHGIPKRILEEMLEATRAFHELPSEMKADYYTRDPMRKVRFVSSFHLYESRSANWRDSLLCDMAPEPLDPLELPAICRDITVEYSNKIYKLGLTLFELLSEALGLKSDHLLGLDCASGYIILGHYYPPCPKPELTIGTDKHSDANFLTILLQDNIGGLQILHENQWIDVAPVDGSLIVNIGDLLQLISNDKFVSVNHRAVTKTVGPRISVACFLRHMSLESLPRLYEPIKELTSEENPAKYRATSVKEYVGYHYNKGMIAGVSGLEYLKL</sequence>
<dbReference type="OMA" id="CETHISF"/>
<dbReference type="OrthoDB" id="288590at2759"/>
<evidence type="ECO:0000256" key="3">
    <source>
        <dbReference type="ARBA" id="ARBA00022723"/>
    </source>
</evidence>